<dbReference type="PANTHER" id="PTHR22954">
    <property type="entry name" value="RETROVIRAL PROTEASE-RELATED"/>
    <property type="match status" value="1"/>
</dbReference>
<dbReference type="STRING" id="471704.A0A151JB00"/>
<proteinExistence type="predicted"/>
<dbReference type="Proteomes" id="UP000078492">
    <property type="component" value="Unassembled WGS sequence"/>
</dbReference>
<keyword evidence="2" id="KW-1185">Reference proteome</keyword>
<organism evidence="1 2">
    <name type="scientific">Trachymyrmex cornetzi</name>
    <dbReference type="NCBI Taxonomy" id="471704"/>
    <lineage>
        <taxon>Eukaryota</taxon>
        <taxon>Metazoa</taxon>
        <taxon>Ecdysozoa</taxon>
        <taxon>Arthropoda</taxon>
        <taxon>Hexapoda</taxon>
        <taxon>Insecta</taxon>
        <taxon>Pterygota</taxon>
        <taxon>Neoptera</taxon>
        <taxon>Endopterygota</taxon>
        <taxon>Hymenoptera</taxon>
        <taxon>Apocrita</taxon>
        <taxon>Aculeata</taxon>
        <taxon>Formicoidea</taxon>
        <taxon>Formicidae</taxon>
        <taxon>Myrmicinae</taxon>
        <taxon>Trachymyrmex</taxon>
    </lineage>
</organism>
<dbReference type="Pfam" id="PF03564">
    <property type="entry name" value="DUF1759"/>
    <property type="match status" value="1"/>
</dbReference>
<evidence type="ECO:0000313" key="1">
    <source>
        <dbReference type="EMBL" id="KYN22287.1"/>
    </source>
</evidence>
<name>A0A151JB00_9HYME</name>
<sequence>MAELKKAKLTRARVKGQVTRIFNYISTEQGITYQQVETRCHKLEELWAAFNENQLQLEELRIKEEEQLEDVVKEEEGERIVFETMYYEATDKVRSVMAETQQAANLVVMQEQQTNREQPPGTINVKLPTLTLPAFDGEYEKWMSFKDAFTSLIHDNRKLTAVQKFQYLRSTVKGEALQVISGLNTTSENYVIAWDHLKGHYENKKLIINSHLTRLLEFPQITKDKHKTLKQFIVHISTHLKALEVLGQPVNQWDVLEKMRVSELLLVDNSLIESVANRSV</sequence>
<gene>
    <name evidence="1" type="ORF">ALC57_05323</name>
</gene>
<evidence type="ECO:0000313" key="2">
    <source>
        <dbReference type="Proteomes" id="UP000078492"/>
    </source>
</evidence>
<dbReference type="EMBL" id="KQ979195">
    <property type="protein sequence ID" value="KYN22287.1"/>
    <property type="molecule type" value="Genomic_DNA"/>
</dbReference>
<dbReference type="PANTHER" id="PTHR22954:SF3">
    <property type="entry name" value="PROTEIN CBG08539"/>
    <property type="match status" value="1"/>
</dbReference>
<reference evidence="1 2" key="1">
    <citation type="submission" date="2015-09" db="EMBL/GenBank/DDBJ databases">
        <title>Trachymyrmex cornetzi WGS genome.</title>
        <authorList>
            <person name="Nygaard S."/>
            <person name="Hu H."/>
            <person name="Boomsma J."/>
            <person name="Zhang G."/>
        </authorList>
    </citation>
    <scope>NUCLEOTIDE SEQUENCE [LARGE SCALE GENOMIC DNA]</scope>
    <source>
        <strain evidence="1">Tcor2-1</strain>
        <tissue evidence="1">Whole body</tissue>
    </source>
</reference>
<dbReference type="AlphaFoldDB" id="A0A151JB00"/>
<protein>
    <submittedName>
        <fullName evidence="1">Uncharacterized protein</fullName>
    </submittedName>
</protein>
<accession>A0A151JB00</accession>
<dbReference type="InterPro" id="IPR005312">
    <property type="entry name" value="DUF1759"/>
</dbReference>